<evidence type="ECO:0000313" key="3">
    <source>
        <dbReference type="Proteomes" id="UP000326924"/>
    </source>
</evidence>
<evidence type="ECO:0000313" key="2">
    <source>
        <dbReference type="EMBL" id="KAA8914335.1"/>
    </source>
</evidence>
<proteinExistence type="predicted"/>
<feature type="region of interest" description="Disordered" evidence="1">
    <location>
        <begin position="1"/>
        <end position="78"/>
    </location>
</feature>
<dbReference type="AlphaFoldDB" id="A0A5J5FAZ1"/>
<keyword evidence="3" id="KW-1185">Reference proteome</keyword>
<dbReference type="Proteomes" id="UP000326924">
    <property type="component" value="Unassembled WGS sequence"/>
</dbReference>
<dbReference type="InParanoid" id="A0A5J5FAZ1"/>
<dbReference type="EMBL" id="VXIS01000007">
    <property type="protein sequence ID" value="KAA8914335.1"/>
    <property type="molecule type" value="Genomic_DNA"/>
</dbReference>
<reference evidence="2 3" key="1">
    <citation type="submission" date="2019-09" db="EMBL/GenBank/DDBJ databases">
        <title>Draft genome of the ectomycorrhizal ascomycete Sphaerosporella brunnea.</title>
        <authorList>
            <consortium name="DOE Joint Genome Institute"/>
            <person name="Benucci G.M."/>
            <person name="Marozzi G."/>
            <person name="Antonielli L."/>
            <person name="Sanchez S."/>
            <person name="Marco P."/>
            <person name="Wang X."/>
            <person name="Falini L.B."/>
            <person name="Barry K."/>
            <person name="Haridas S."/>
            <person name="Lipzen A."/>
            <person name="Labutti K."/>
            <person name="Grigoriev I.V."/>
            <person name="Murat C."/>
            <person name="Martin F."/>
            <person name="Albertini E."/>
            <person name="Donnini D."/>
            <person name="Bonito G."/>
        </authorList>
    </citation>
    <scope>NUCLEOTIDE SEQUENCE [LARGE SCALE GENOMIC DNA]</scope>
    <source>
        <strain evidence="2 3">Sb_GMNB300</strain>
    </source>
</reference>
<dbReference type="OrthoDB" id="5429644at2759"/>
<feature type="compositionally biased region" description="Polar residues" evidence="1">
    <location>
        <begin position="38"/>
        <end position="71"/>
    </location>
</feature>
<protein>
    <submittedName>
        <fullName evidence="2">Uncharacterized protein</fullName>
    </submittedName>
</protein>
<gene>
    <name evidence="2" type="ORF">FN846DRAFT_886128</name>
</gene>
<comment type="caution">
    <text evidence="2">The sequence shown here is derived from an EMBL/GenBank/DDBJ whole genome shotgun (WGS) entry which is preliminary data.</text>
</comment>
<sequence length="441" mass="49615">MSSFITASALARDQRHTTPQLGKGTSVGDGPSGDPSGAQTPSAAQTPSVARTPYAEQTPSIDPSVTRSSSALPEWSPEPRLKPQFYIYATAEEATRYARRYVDLTNWPSGGWPSTPVAFMGGGALAAFGDFTAKELDEMRKNPEAFRQQSEGIELELESISESMEEEDAQGRNPAGRAELAARDEEELNAELELELELEAEAELELELEAEAEVEAELQPSATQSRRGQSWMPWEDRFLVYEILNVDPYTCARGNTEEKWAERAAKLVKEHQAGNARSLQKTGTNEEVTDFIVNLDLLEELAATSSKDAEKKNEVRSQQQKLDDDGKRVRKAAYIGLEGDERRTKRPKADAAEVLNTMSKHLVGFDQEKQQLEEVEERRHQESTGTMRGMLEELKAGQEDANRRDWEQRIRDREQNLRDREQKARDRMILGELRSLRTTRV</sequence>
<evidence type="ECO:0000256" key="1">
    <source>
        <dbReference type="SAM" id="MobiDB-lite"/>
    </source>
</evidence>
<feature type="region of interest" description="Disordered" evidence="1">
    <location>
        <begin position="305"/>
        <end position="327"/>
    </location>
</feature>
<feature type="compositionally biased region" description="Basic and acidic residues" evidence="1">
    <location>
        <begin position="307"/>
        <end position="327"/>
    </location>
</feature>
<feature type="region of interest" description="Disordered" evidence="1">
    <location>
        <begin position="161"/>
        <end position="184"/>
    </location>
</feature>
<accession>A0A5J5FAZ1</accession>
<name>A0A5J5FAZ1_9PEZI</name>
<organism evidence="2 3">
    <name type="scientific">Sphaerosporella brunnea</name>
    <dbReference type="NCBI Taxonomy" id="1250544"/>
    <lineage>
        <taxon>Eukaryota</taxon>
        <taxon>Fungi</taxon>
        <taxon>Dikarya</taxon>
        <taxon>Ascomycota</taxon>
        <taxon>Pezizomycotina</taxon>
        <taxon>Pezizomycetes</taxon>
        <taxon>Pezizales</taxon>
        <taxon>Pyronemataceae</taxon>
        <taxon>Sphaerosporella</taxon>
    </lineage>
</organism>